<dbReference type="RefSeq" id="WP_338228246.1">
    <property type="nucleotide sequence ID" value="NZ_BTPE01000005.1"/>
</dbReference>
<dbReference type="Gene3D" id="2.40.30.100">
    <property type="entry name" value="AF2212/PG0164-like"/>
    <property type="match status" value="1"/>
</dbReference>
<evidence type="ECO:0000313" key="2">
    <source>
        <dbReference type="Proteomes" id="UP001307705"/>
    </source>
</evidence>
<proteinExistence type="predicted"/>
<dbReference type="SUPFAM" id="SSF141694">
    <property type="entry name" value="AF2212/PG0164-like"/>
    <property type="match status" value="1"/>
</dbReference>
<dbReference type="Proteomes" id="UP001307705">
    <property type="component" value="Unassembled WGS sequence"/>
</dbReference>
<dbReference type="InterPro" id="IPR037079">
    <property type="entry name" value="AF2212/PG0164-like_sf"/>
</dbReference>
<keyword evidence="2" id="KW-1185">Reference proteome</keyword>
<name>A0ABQ6PZU6_9BACT</name>
<dbReference type="InterPro" id="IPR015018">
    <property type="entry name" value="DUF1905"/>
</dbReference>
<dbReference type="Pfam" id="PF08922">
    <property type="entry name" value="DUF1905"/>
    <property type="match status" value="1"/>
</dbReference>
<dbReference type="EMBL" id="BTPE01000005">
    <property type="protein sequence ID" value="GMQ33452.1"/>
    <property type="molecule type" value="Genomic_DNA"/>
</dbReference>
<comment type="caution">
    <text evidence="1">The sequence shown here is derived from an EMBL/GenBank/DDBJ whole genome shotgun (WGS) entry which is preliminary data.</text>
</comment>
<evidence type="ECO:0000313" key="1">
    <source>
        <dbReference type="EMBL" id="GMQ33452.1"/>
    </source>
</evidence>
<sequence length="99" mass="11349">MQGKIKYDFSAKVWKSPGMGGWVFVSLPKELAHEIRQNLAWQEEGWGRMQARAEIKGLAWDTAIWFDKKQDTYLLPLKAEIRKKAQVNLGESISLSISI</sequence>
<accession>A0ABQ6PZU6</accession>
<gene>
    <name evidence="1" type="ORF">Ataiwa_17240</name>
</gene>
<organism evidence="1 2">
    <name type="scientific">Algoriphagus taiwanensis</name>
    <dbReference type="NCBI Taxonomy" id="1445656"/>
    <lineage>
        <taxon>Bacteria</taxon>
        <taxon>Pseudomonadati</taxon>
        <taxon>Bacteroidota</taxon>
        <taxon>Cytophagia</taxon>
        <taxon>Cytophagales</taxon>
        <taxon>Cyclobacteriaceae</taxon>
        <taxon>Algoriphagus</taxon>
    </lineage>
</organism>
<reference evidence="1 2" key="1">
    <citation type="submission" date="2023-08" db="EMBL/GenBank/DDBJ databases">
        <title>Draft genome sequence of Algoriphagus taiwanensis.</title>
        <authorList>
            <person name="Takatani N."/>
            <person name="Hosokawa M."/>
            <person name="Sawabe T."/>
        </authorList>
    </citation>
    <scope>NUCLEOTIDE SEQUENCE [LARGE SCALE GENOMIC DNA]</scope>
    <source>
        <strain evidence="1 2">JCM 19755</strain>
    </source>
</reference>
<protein>
    <submittedName>
        <fullName evidence="1">DUF1905 domain-containing protein</fullName>
    </submittedName>
</protein>